<name>A0YEN6_9GAMM</name>
<dbReference type="GO" id="GO:0016020">
    <property type="term" value="C:membrane"/>
    <property type="evidence" value="ECO:0007669"/>
    <property type="project" value="GOC"/>
</dbReference>
<evidence type="ECO:0000313" key="2">
    <source>
        <dbReference type="EMBL" id="EAW30872.1"/>
    </source>
</evidence>
<reference evidence="2 3" key="1">
    <citation type="journal article" date="2010" name="J. Bacteriol.">
        <title>Genome sequence of the oligotrophic marine Gammaproteobacterium HTCC2143, isolated from the Oregon Coast.</title>
        <authorList>
            <person name="Oh H.M."/>
            <person name="Kang I."/>
            <person name="Ferriera S."/>
            <person name="Giovannoni S.J."/>
            <person name="Cho J.C."/>
        </authorList>
    </citation>
    <scope>NUCLEOTIDE SEQUENCE [LARGE SCALE GENOMIC DNA]</scope>
    <source>
        <strain evidence="2 3">HTCC2143</strain>
    </source>
</reference>
<dbReference type="InterPro" id="IPR005135">
    <property type="entry name" value="Endo/exonuclease/phosphatase"/>
</dbReference>
<dbReference type="PANTHER" id="PTHR14859:SF15">
    <property type="entry name" value="ENDONUCLEASE_EXONUCLEASE_PHOSPHATASE DOMAIN-CONTAINING PROTEIN"/>
    <property type="match status" value="1"/>
</dbReference>
<keyword evidence="2" id="KW-0255">Endonuclease</keyword>
<dbReference type="STRING" id="247633.GP2143_03074"/>
<dbReference type="GO" id="GO:0004527">
    <property type="term" value="F:exonuclease activity"/>
    <property type="evidence" value="ECO:0007669"/>
    <property type="project" value="UniProtKB-KW"/>
</dbReference>
<dbReference type="eggNOG" id="COG3568">
    <property type="taxonomic scope" value="Bacteria"/>
</dbReference>
<dbReference type="SUPFAM" id="SSF56219">
    <property type="entry name" value="DNase I-like"/>
    <property type="match status" value="1"/>
</dbReference>
<keyword evidence="2" id="KW-0378">Hydrolase</keyword>
<organism evidence="2 3">
    <name type="scientific">marine gamma proteobacterium HTCC2143</name>
    <dbReference type="NCBI Taxonomy" id="247633"/>
    <lineage>
        <taxon>Bacteria</taxon>
        <taxon>Pseudomonadati</taxon>
        <taxon>Pseudomonadota</taxon>
        <taxon>Gammaproteobacteria</taxon>
        <taxon>Cellvibrionales</taxon>
        <taxon>Spongiibacteraceae</taxon>
        <taxon>BD1-7 clade</taxon>
    </lineage>
</organism>
<protein>
    <submittedName>
        <fullName evidence="2">Endonuclease/exonuclease/phosphatase</fullName>
    </submittedName>
</protein>
<keyword evidence="3" id="KW-1185">Reference proteome</keyword>
<dbReference type="EMBL" id="AAVT01000006">
    <property type="protein sequence ID" value="EAW30872.1"/>
    <property type="molecule type" value="Genomic_DNA"/>
</dbReference>
<dbReference type="Proteomes" id="UP000004931">
    <property type="component" value="Unassembled WGS sequence"/>
</dbReference>
<keyword evidence="2" id="KW-0269">Exonuclease</keyword>
<dbReference type="Gene3D" id="3.60.10.10">
    <property type="entry name" value="Endonuclease/exonuclease/phosphatase"/>
    <property type="match status" value="1"/>
</dbReference>
<dbReference type="PANTHER" id="PTHR14859">
    <property type="entry name" value="CALCOFLUOR WHITE HYPERSENSITIVE PROTEIN PRECURSOR"/>
    <property type="match status" value="1"/>
</dbReference>
<keyword evidence="2" id="KW-0540">Nuclease</keyword>
<sequence length="260" mass="29781">MNKLDGQPATEPLQLRLCSYNIHKGICAANSRAILPQLRHSIRTVNADMMFLQEVVGEKQLADLSSKKVSGAAVEYPQFEFLADEVWPHYAYGRNALYQTGHHGNAILSKYPFDEWDNTDVSHWRFSQRGILLGKLEIGLYVICTHFGLFGRERKRQLVQLLDLVAERVPDAAPLIIAGDFNDWSGSLDRQIRHRIGVQDVYREAYGRRAKTFPAKFPVFSMDRIYYRNMELIDAEVLSGMPWQQLSDHCALYAEFSIPC</sequence>
<gene>
    <name evidence="2" type="ORF">GP2143_03074</name>
</gene>
<evidence type="ECO:0000313" key="3">
    <source>
        <dbReference type="Proteomes" id="UP000004931"/>
    </source>
</evidence>
<accession>A0YEN6</accession>
<evidence type="ECO:0000259" key="1">
    <source>
        <dbReference type="Pfam" id="PF03372"/>
    </source>
</evidence>
<dbReference type="GO" id="GO:0006506">
    <property type="term" value="P:GPI anchor biosynthetic process"/>
    <property type="evidence" value="ECO:0007669"/>
    <property type="project" value="TreeGrafter"/>
</dbReference>
<comment type="caution">
    <text evidence="2">The sequence shown here is derived from an EMBL/GenBank/DDBJ whole genome shotgun (WGS) entry which is preliminary data.</text>
</comment>
<proteinExistence type="predicted"/>
<dbReference type="InterPro" id="IPR036691">
    <property type="entry name" value="Endo/exonu/phosph_ase_sf"/>
</dbReference>
<dbReference type="Pfam" id="PF03372">
    <property type="entry name" value="Exo_endo_phos"/>
    <property type="match status" value="1"/>
</dbReference>
<dbReference type="GO" id="GO:0004519">
    <property type="term" value="F:endonuclease activity"/>
    <property type="evidence" value="ECO:0007669"/>
    <property type="project" value="UniProtKB-KW"/>
</dbReference>
<dbReference type="AlphaFoldDB" id="A0YEN6"/>
<dbReference type="InterPro" id="IPR051916">
    <property type="entry name" value="GPI-anchor_lipid_remodeler"/>
</dbReference>
<feature type="domain" description="Endonuclease/exonuclease/phosphatase" evidence="1">
    <location>
        <begin position="19"/>
        <end position="249"/>
    </location>
</feature>